<accession>A0A517P9Y7</accession>
<proteinExistence type="predicted"/>
<feature type="domain" description="Beta-lactamase-related" evidence="1">
    <location>
        <begin position="57"/>
        <end position="353"/>
    </location>
</feature>
<dbReference type="EC" id="3.1.1.-" evidence="2"/>
<dbReference type="InterPro" id="IPR001466">
    <property type="entry name" value="Beta-lactam-related"/>
</dbReference>
<name>A0A517P9Y7_9PLAN</name>
<organism evidence="2 3">
    <name type="scientific">Alienimonas californiensis</name>
    <dbReference type="NCBI Taxonomy" id="2527989"/>
    <lineage>
        <taxon>Bacteria</taxon>
        <taxon>Pseudomonadati</taxon>
        <taxon>Planctomycetota</taxon>
        <taxon>Planctomycetia</taxon>
        <taxon>Planctomycetales</taxon>
        <taxon>Planctomycetaceae</taxon>
        <taxon>Alienimonas</taxon>
    </lineage>
</organism>
<dbReference type="Gene3D" id="3.40.710.10">
    <property type="entry name" value="DD-peptidase/beta-lactamase superfamily"/>
    <property type="match status" value="1"/>
</dbReference>
<keyword evidence="2" id="KW-0378">Hydrolase</keyword>
<dbReference type="Pfam" id="PF00144">
    <property type="entry name" value="Beta-lactamase"/>
    <property type="match status" value="1"/>
</dbReference>
<dbReference type="KEGG" id="acaf:CA12_22890"/>
<protein>
    <submittedName>
        <fullName evidence="2">Esterase EstB</fullName>
        <ecNumber evidence="2">3.1.1.-</ecNumber>
    </submittedName>
</protein>
<dbReference type="OrthoDB" id="284523at2"/>
<evidence type="ECO:0000313" key="3">
    <source>
        <dbReference type="Proteomes" id="UP000318741"/>
    </source>
</evidence>
<gene>
    <name evidence="2" type="primary">estB_2</name>
    <name evidence="2" type="ORF">CA12_22890</name>
</gene>
<evidence type="ECO:0000313" key="2">
    <source>
        <dbReference type="EMBL" id="QDT16190.1"/>
    </source>
</evidence>
<dbReference type="SUPFAM" id="SSF56601">
    <property type="entry name" value="beta-lactamase/transpeptidase-like"/>
    <property type="match status" value="1"/>
</dbReference>
<dbReference type="EMBL" id="CP036265">
    <property type="protein sequence ID" value="QDT16190.1"/>
    <property type="molecule type" value="Genomic_DNA"/>
</dbReference>
<dbReference type="GO" id="GO:0016787">
    <property type="term" value="F:hydrolase activity"/>
    <property type="evidence" value="ECO:0007669"/>
    <property type="project" value="UniProtKB-KW"/>
</dbReference>
<dbReference type="Proteomes" id="UP000318741">
    <property type="component" value="Chromosome"/>
</dbReference>
<dbReference type="PANTHER" id="PTHR43283">
    <property type="entry name" value="BETA-LACTAMASE-RELATED"/>
    <property type="match status" value="1"/>
</dbReference>
<reference evidence="2 3" key="1">
    <citation type="submission" date="2019-02" db="EMBL/GenBank/DDBJ databases">
        <title>Deep-cultivation of Planctomycetes and their phenomic and genomic characterization uncovers novel biology.</title>
        <authorList>
            <person name="Wiegand S."/>
            <person name="Jogler M."/>
            <person name="Boedeker C."/>
            <person name="Pinto D."/>
            <person name="Vollmers J."/>
            <person name="Rivas-Marin E."/>
            <person name="Kohn T."/>
            <person name="Peeters S.H."/>
            <person name="Heuer A."/>
            <person name="Rast P."/>
            <person name="Oberbeckmann S."/>
            <person name="Bunk B."/>
            <person name="Jeske O."/>
            <person name="Meyerdierks A."/>
            <person name="Storesund J.E."/>
            <person name="Kallscheuer N."/>
            <person name="Luecker S."/>
            <person name="Lage O.M."/>
            <person name="Pohl T."/>
            <person name="Merkel B.J."/>
            <person name="Hornburger P."/>
            <person name="Mueller R.-W."/>
            <person name="Bruemmer F."/>
            <person name="Labrenz M."/>
            <person name="Spormann A.M."/>
            <person name="Op den Camp H."/>
            <person name="Overmann J."/>
            <person name="Amann R."/>
            <person name="Jetten M.S.M."/>
            <person name="Mascher T."/>
            <person name="Medema M.H."/>
            <person name="Devos D.P."/>
            <person name="Kaster A.-K."/>
            <person name="Ovreas L."/>
            <person name="Rohde M."/>
            <person name="Galperin M.Y."/>
            <person name="Jogler C."/>
        </authorList>
    </citation>
    <scope>NUCLEOTIDE SEQUENCE [LARGE SCALE GENOMIC DNA]</scope>
    <source>
        <strain evidence="2 3">CA12</strain>
    </source>
</reference>
<dbReference type="InterPro" id="IPR012338">
    <property type="entry name" value="Beta-lactam/transpept-like"/>
</dbReference>
<dbReference type="AlphaFoldDB" id="A0A517P9Y7"/>
<sequence length="386" mass="40682">MQDWAIDWSDDPAAVGLNPTRWARVAPLMNALCGEAAAAICVGRGRTALRPLASGLIVPGGPPATPETRFAVASLTKPIVATLVLAAVERGELSLGERVVDRLPAFGGGKKRAVRIRHLLTHTSGLPDLLPDDLELREAGAPLETFLQRAAAEPLTFEPGRAVAYSSLGFAVLWALLNDGDPDQGGRLLSDRVLEPLGMTATSLGPAGAAVGEIAAVRTPGRASAGTRVSVWNSDYWRELGAPWGGALSTAADMGRFCAAWTTGGGPVLSPAAVEAATANALAPMRQIPEEDRRCRPWGLGWRRVWPAHAAYFGDLLPPEAFGHWGSTGCVMWADPRTRRWAAILTAHPQDPEGTLCGRLSNAIVASFAAKRGHVGDALADSRRGE</sequence>
<dbReference type="InterPro" id="IPR050789">
    <property type="entry name" value="Diverse_Enzym_Activities"/>
</dbReference>
<dbReference type="RefSeq" id="WP_145359055.1">
    <property type="nucleotide sequence ID" value="NZ_CP036265.1"/>
</dbReference>
<evidence type="ECO:0000259" key="1">
    <source>
        <dbReference type="Pfam" id="PF00144"/>
    </source>
</evidence>
<keyword evidence="3" id="KW-1185">Reference proteome</keyword>